<organism evidence="2 3">
    <name type="scientific">Craurococcus roseus</name>
    <dbReference type="NCBI Taxonomy" id="77585"/>
    <lineage>
        <taxon>Bacteria</taxon>
        <taxon>Pseudomonadati</taxon>
        <taxon>Pseudomonadota</taxon>
        <taxon>Alphaproteobacteria</taxon>
        <taxon>Acetobacterales</taxon>
        <taxon>Acetobacteraceae</taxon>
        <taxon>Craurococcus</taxon>
    </lineage>
</organism>
<dbReference type="EMBL" id="BAAAFZ010000015">
    <property type="protein sequence ID" value="GAA0578132.1"/>
    <property type="molecule type" value="Genomic_DNA"/>
</dbReference>
<dbReference type="InterPro" id="IPR050706">
    <property type="entry name" value="Cyclic-di-GMP_PDE-like"/>
</dbReference>
<dbReference type="PANTHER" id="PTHR33121:SF79">
    <property type="entry name" value="CYCLIC DI-GMP PHOSPHODIESTERASE PDED-RELATED"/>
    <property type="match status" value="1"/>
</dbReference>
<protein>
    <recommendedName>
        <fullName evidence="1">EAL domain-containing protein</fullName>
    </recommendedName>
</protein>
<dbReference type="CDD" id="cd01948">
    <property type="entry name" value="EAL"/>
    <property type="match status" value="1"/>
</dbReference>
<dbReference type="SUPFAM" id="SSF141868">
    <property type="entry name" value="EAL domain-like"/>
    <property type="match status" value="1"/>
</dbReference>
<dbReference type="InterPro" id="IPR001633">
    <property type="entry name" value="EAL_dom"/>
</dbReference>
<dbReference type="PROSITE" id="PS50883">
    <property type="entry name" value="EAL"/>
    <property type="match status" value="1"/>
</dbReference>
<comment type="caution">
    <text evidence="2">The sequence shown here is derived from an EMBL/GenBank/DDBJ whole genome shotgun (WGS) entry which is preliminary data.</text>
</comment>
<dbReference type="InterPro" id="IPR035919">
    <property type="entry name" value="EAL_sf"/>
</dbReference>
<reference evidence="3" key="1">
    <citation type="journal article" date="2019" name="Int. J. Syst. Evol. Microbiol.">
        <title>The Global Catalogue of Microorganisms (GCM) 10K type strain sequencing project: providing services to taxonomists for standard genome sequencing and annotation.</title>
        <authorList>
            <consortium name="The Broad Institute Genomics Platform"/>
            <consortium name="The Broad Institute Genome Sequencing Center for Infectious Disease"/>
            <person name="Wu L."/>
            <person name="Ma J."/>
        </authorList>
    </citation>
    <scope>NUCLEOTIDE SEQUENCE [LARGE SCALE GENOMIC DNA]</scope>
    <source>
        <strain evidence="3">JCM 9933</strain>
    </source>
</reference>
<dbReference type="Pfam" id="PF00563">
    <property type="entry name" value="EAL"/>
    <property type="match status" value="1"/>
</dbReference>
<evidence type="ECO:0000259" key="1">
    <source>
        <dbReference type="PROSITE" id="PS50883"/>
    </source>
</evidence>
<keyword evidence="3" id="KW-1185">Reference proteome</keyword>
<feature type="domain" description="EAL" evidence="1">
    <location>
        <begin position="102"/>
        <end position="352"/>
    </location>
</feature>
<dbReference type="SMART" id="SM00052">
    <property type="entry name" value="EAL"/>
    <property type="match status" value="1"/>
</dbReference>
<evidence type="ECO:0000313" key="2">
    <source>
        <dbReference type="EMBL" id="GAA0578132.1"/>
    </source>
</evidence>
<dbReference type="Proteomes" id="UP001501588">
    <property type="component" value="Unassembled WGS sequence"/>
</dbReference>
<dbReference type="Gene3D" id="3.20.20.450">
    <property type="entry name" value="EAL domain"/>
    <property type="match status" value="1"/>
</dbReference>
<name>A0ABP3Q3P1_9PROT</name>
<accession>A0ABP3Q3P1</accession>
<gene>
    <name evidence="2" type="ORF">GCM10009416_15870</name>
</gene>
<evidence type="ECO:0000313" key="3">
    <source>
        <dbReference type="Proteomes" id="UP001501588"/>
    </source>
</evidence>
<sequence>MVISAAEGAVRAERRGPPTLVGSGREALAHLAAPGDAVPHMVCDPSAITSHWPQVLANLSDPSGNTKLVLVSANDGDTALPPDLELLAAELRLAAKPPAPLPPEPAEALRDGMARGEIGVRYQPIVRVSDRAPVMLEALARWRRDDANIPPAAFVPIAEKFGLLDALSAQVTRCVASDLPALPRALRLPVSVNLSLPLLLSSDLLPMVERTARRAGLHASNLVFELTESEQVEDRSALRRTLERLRAAGHRVLLDDLARRDKRRALLDLPFTGFKLDRRFVEAMADDAGARHEARGLMRHAEAHGQVVVAEGVSSERVWRTVRGLGIHYAQGFAVGRPLPPAALPVWLPIWLACGPSRGGCFGYAKTVR</sequence>
<dbReference type="PANTHER" id="PTHR33121">
    <property type="entry name" value="CYCLIC DI-GMP PHOSPHODIESTERASE PDEF"/>
    <property type="match status" value="1"/>
</dbReference>
<proteinExistence type="predicted"/>